<dbReference type="PRINTS" id="PR00463">
    <property type="entry name" value="EP450I"/>
</dbReference>
<proteinExistence type="inferred from homology"/>
<feature type="transmembrane region" description="Helical" evidence="9">
    <location>
        <begin position="36"/>
        <end position="55"/>
    </location>
</feature>
<gene>
    <name evidence="10" type="ORF">QIS74_03820</name>
</gene>
<dbReference type="InterPro" id="IPR050121">
    <property type="entry name" value="Cytochrome_P450_monoxygenase"/>
</dbReference>
<feature type="transmembrane region" description="Helical" evidence="9">
    <location>
        <begin position="12"/>
        <end position="30"/>
    </location>
</feature>
<dbReference type="InterPro" id="IPR001128">
    <property type="entry name" value="Cyt_P450"/>
</dbReference>
<evidence type="ECO:0000256" key="9">
    <source>
        <dbReference type="SAM" id="Phobius"/>
    </source>
</evidence>
<dbReference type="InterPro" id="IPR036396">
    <property type="entry name" value="Cyt_P450_sf"/>
</dbReference>
<evidence type="ECO:0000256" key="5">
    <source>
        <dbReference type="ARBA" id="ARBA00023002"/>
    </source>
</evidence>
<keyword evidence="11" id="KW-1185">Reference proteome</keyword>
<keyword evidence="9" id="KW-0472">Membrane</keyword>
<dbReference type="EMBL" id="JASAOK010000016">
    <property type="protein sequence ID" value="KAK6222975.1"/>
    <property type="molecule type" value="Genomic_DNA"/>
</dbReference>
<dbReference type="Pfam" id="PF00067">
    <property type="entry name" value="p450"/>
    <property type="match status" value="1"/>
</dbReference>
<protein>
    <submittedName>
        <fullName evidence="10">TRI11</fullName>
    </submittedName>
</protein>
<keyword evidence="6 7" id="KW-0408">Iron</keyword>
<dbReference type="AlphaFoldDB" id="A0AAV9TJF0"/>
<keyword evidence="8" id="KW-0503">Monooxygenase</keyword>
<feature type="transmembrane region" description="Helical" evidence="9">
    <location>
        <begin position="76"/>
        <end position="96"/>
    </location>
</feature>
<evidence type="ECO:0000256" key="6">
    <source>
        <dbReference type="ARBA" id="ARBA00023004"/>
    </source>
</evidence>
<reference evidence="10 11" key="1">
    <citation type="submission" date="2023-04" db="EMBL/GenBank/DDBJ databases">
        <title>Colletotrichum tabacum stain YC1 causing leaf anthracnose on Nicotiana tabacum(L.) cv.</title>
        <authorList>
            <person name="Ji Z."/>
            <person name="Wang M."/>
            <person name="Zhang J."/>
            <person name="Wang N."/>
            <person name="Zhou Z."/>
        </authorList>
    </citation>
    <scope>NUCLEOTIDE SEQUENCE [LARGE SCALE GENOMIC DNA]</scope>
    <source>
        <strain evidence="10 11">YC1</strain>
    </source>
</reference>
<evidence type="ECO:0000313" key="10">
    <source>
        <dbReference type="EMBL" id="KAK6222975.1"/>
    </source>
</evidence>
<evidence type="ECO:0000256" key="8">
    <source>
        <dbReference type="RuleBase" id="RU000461"/>
    </source>
</evidence>
<evidence type="ECO:0000313" key="11">
    <source>
        <dbReference type="Proteomes" id="UP001327957"/>
    </source>
</evidence>
<dbReference type="SUPFAM" id="SSF48264">
    <property type="entry name" value="Cytochrome P450"/>
    <property type="match status" value="1"/>
</dbReference>
<dbReference type="Gene3D" id="1.10.630.10">
    <property type="entry name" value="Cytochrome P450"/>
    <property type="match status" value="1"/>
</dbReference>
<comment type="similarity">
    <text evidence="2 8">Belongs to the cytochrome P450 family.</text>
</comment>
<dbReference type="GO" id="GO:0005506">
    <property type="term" value="F:iron ion binding"/>
    <property type="evidence" value="ECO:0007669"/>
    <property type="project" value="InterPro"/>
</dbReference>
<sequence length="680" mass="75078">MPSPATIATLRRLEIIAFPPAFILLVAHGIASQFAFPALGLLPLAASGILAAFILNRDVVAAIGSPIQSLSESNIFWADCLLAVLHLSFLIPSWALLARAWPDPVIVLGTYCTVFMMFDLGVHLFIALPQAVHILISQSCSCPHCRSVAKAGYFSSTVSEYTPLSDADEPEIVARDLEEGGDARLLYAIRQSSPAACTAAGLLAVLVLYAIRTIYTNRLRHIPGPWYTALTHLVLKNHTLKGRRMYYVHDLHSRYGPVVRISPHEVAVADPEGFAAIHRIGGGFLKSPWYESSNMPEGGEASIFAMRDPRKHAARRKLLARVFTKAYLRSEWEGVVREKVEKAVGRIYEEARDGGRSDVLKWFTMMTTDVVAHLCFGESFKMLELGECPLTARRWKKNDYMKMLELISIQNITRYELPWLHFIRSHLPATKSSTASVDAKTVLRSYGDRALSNLRRNSDHTKTLFASMLSAVDTGTADDARKKEGETLTQEAMHVESQSMIIGGSDTSSITLTYLVWAVIKRPNLRARLEEEVAGLAPDFDDAVLETLPLLNAVIDETLRLYGAVQGHLSRTVPARGATLGGYFVPGGTTVETQAFDETRFLDPGRMTRKQKLLFSPWGAGSRICLGVELAQMELRLGAAVLFRRCGGLRPAPGMTDGMMEMENFFMVSPIGHRCEVTLA</sequence>
<dbReference type="GO" id="GO:0020037">
    <property type="term" value="F:heme binding"/>
    <property type="evidence" value="ECO:0007669"/>
    <property type="project" value="InterPro"/>
</dbReference>
<dbReference type="Proteomes" id="UP001327957">
    <property type="component" value="Unassembled WGS sequence"/>
</dbReference>
<comment type="cofactor">
    <cofactor evidence="1 7">
        <name>heme</name>
        <dbReference type="ChEBI" id="CHEBI:30413"/>
    </cofactor>
</comment>
<keyword evidence="9" id="KW-1133">Transmembrane helix</keyword>
<feature type="binding site" description="axial binding residue" evidence="7">
    <location>
        <position position="625"/>
    </location>
    <ligand>
        <name>heme</name>
        <dbReference type="ChEBI" id="CHEBI:30413"/>
    </ligand>
    <ligandPart>
        <name>Fe</name>
        <dbReference type="ChEBI" id="CHEBI:18248"/>
    </ligandPart>
</feature>
<dbReference type="PANTHER" id="PTHR24305:SF96">
    <property type="entry name" value="CYTOCHROME P450 MONOOXYGENASE STCB-RELATED"/>
    <property type="match status" value="1"/>
</dbReference>
<accession>A0AAV9TJF0</accession>
<keyword evidence="5 8" id="KW-0560">Oxidoreductase</keyword>
<dbReference type="InterPro" id="IPR002401">
    <property type="entry name" value="Cyt_P450_E_grp-I"/>
</dbReference>
<evidence type="ECO:0000256" key="4">
    <source>
        <dbReference type="ARBA" id="ARBA00022723"/>
    </source>
</evidence>
<evidence type="ECO:0000256" key="3">
    <source>
        <dbReference type="ARBA" id="ARBA00022617"/>
    </source>
</evidence>
<name>A0AAV9TJF0_9PEZI</name>
<keyword evidence="9" id="KW-0812">Transmembrane</keyword>
<evidence type="ECO:0000256" key="1">
    <source>
        <dbReference type="ARBA" id="ARBA00001971"/>
    </source>
</evidence>
<feature type="transmembrane region" description="Helical" evidence="9">
    <location>
        <begin position="108"/>
        <end position="128"/>
    </location>
</feature>
<keyword evidence="4 7" id="KW-0479">Metal-binding</keyword>
<organism evidence="10 11">
    <name type="scientific">Colletotrichum tabaci</name>
    <dbReference type="NCBI Taxonomy" id="1209068"/>
    <lineage>
        <taxon>Eukaryota</taxon>
        <taxon>Fungi</taxon>
        <taxon>Dikarya</taxon>
        <taxon>Ascomycota</taxon>
        <taxon>Pezizomycotina</taxon>
        <taxon>Sordariomycetes</taxon>
        <taxon>Hypocreomycetidae</taxon>
        <taxon>Glomerellales</taxon>
        <taxon>Glomerellaceae</taxon>
        <taxon>Colletotrichum</taxon>
        <taxon>Colletotrichum destructivum species complex</taxon>
    </lineage>
</organism>
<comment type="caution">
    <text evidence="10">The sequence shown here is derived from an EMBL/GenBank/DDBJ whole genome shotgun (WGS) entry which is preliminary data.</text>
</comment>
<dbReference type="GO" id="GO:0004497">
    <property type="term" value="F:monooxygenase activity"/>
    <property type="evidence" value="ECO:0007669"/>
    <property type="project" value="UniProtKB-KW"/>
</dbReference>
<evidence type="ECO:0000256" key="7">
    <source>
        <dbReference type="PIRSR" id="PIRSR602401-1"/>
    </source>
</evidence>
<evidence type="ECO:0000256" key="2">
    <source>
        <dbReference type="ARBA" id="ARBA00010617"/>
    </source>
</evidence>
<dbReference type="GO" id="GO:0016705">
    <property type="term" value="F:oxidoreductase activity, acting on paired donors, with incorporation or reduction of molecular oxygen"/>
    <property type="evidence" value="ECO:0007669"/>
    <property type="project" value="InterPro"/>
</dbReference>
<dbReference type="InterPro" id="IPR017972">
    <property type="entry name" value="Cyt_P450_CS"/>
</dbReference>
<dbReference type="PRINTS" id="PR00385">
    <property type="entry name" value="P450"/>
</dbReference>
<dbReference type="PANTHER" id="PTHR24305">
    <property type="entry name" value="CYTOCHROME P450"/>
    <property type="match status" value="1"/>
</dbReference>
<keyword evidence="3 7" id="KW-0349">Heme</keyword>
<dbReference type="PROSITE" id="PS00086">
    <property type="entry name" value="CYTOCHROME_P450"/>
    <property type="match status" value="1"/>
</dbReference>